<comment type="caution">
    <text evidence="1">The sequence shown here is derived from an EMBL/GenBank/DDBJ whole genome shotgun (WGS) entry which is preliminary data.</text>
</comment>
<gene>
    <name evidence="1" type="ORF">ACFOOR_10720</name>
</gene>
<dbReference type="RefSeq" id="WP_343164363.1">
    <property type="nucleotide sequence ID" value="NZ_JBHRSV010000019.1"/>
</dbReference>
<accession>A0ABV6ZYQ5</accession>
<keyword evidence="2" id="KW-1185">Reference proteome</keyword>
<name>A0ABV6ZYQ5_9PROT</name>
<organism evidence="1 2">
    <name type="scientific">Hyphobacterium vulgare</name>
    <dbReference type="NCBI Taxonomy" id="1736751"/>
    <lineage>
        <taxon>Bacteria</taxon>
        <taxon>Pseudomonadati</taxon>
        <taxon>Pseudomonadota</taxon>
        <taxon>Alphaproteobacteria</taxon>
        <taxon>Maricaulales</taxon>
        <taxon>Maricaulaceae</taxon>
        <taxon>Hyphobacterium</taxon>
    </lineage>
</organism>
<dbReference type="EMBL" id="JBHRSV010000019">
    <property type="protein sequence ID" value="MFC2926579.1"/>
    <property type="molecule type" value="Genomic_DNA"/>
</dbReference>
<evidence type="ECO:0000313" key="2">
    <source>
        <dbReference type="Proteomes" id="UP001595379"/>
    </source>
</evidence>
<evidence type="ECO:0008006" key="3">
    <source>
        <dbReference type="Google" id="ProtNLM"/>
    </source>
</evidence>
<evidence type="ECO:0000313" key="1">
    <source>
        <dbReference type="EMBL" id="MFC2926579.1"/>
    </source>
</evidence>
<reference evidence="2" key="1">
    <citation type="journal article" date="2019" name="Int. J. Syst. Evol. Microbiol.">
        <title>The Global Catalogue of Microorganisms (GCM) 10K type strain sequencing project: providing services to taxonomists for standard genome sequencing and annotation.</title>
        <authorList>
            <consortium name="The Broad Institute Genomics Platform"/>
            <consortium name="The Broad Institute Genome Sequencing Center for Infectious Disease"/>
            <person name="Wu L."/>
            <person name="Ma J."/>
        </authorList>
    </citation>
    <scope>NUCLEOTIDE SEQUENCE [LARGE SCALE GENOMIC DNA]</scope>
    <source>
        <strain evidence="2">KCTC 52487</strain>
    </source>
</reference>
<proteinExistence type="predicted"/>
<protein>
    <recommendedName>
        <fullName evidence="3">CcoQ/FixQ family Cbb3-type cytochrome c oxidase assembly chaperone</fullName>
    </recommendedName>
</protein>
<sequence length="52" mass="5872">MLGITLLLIVLAAFLWGVFRTPVRRRRNQAAEAARRAVESRFSPQDKEDSSA</sequence>
<dbReference type="Proteomes" id="UP001595379">
    <property type="component" value="Unassembled WGS sequence"/>
</dbReference>